<evidence type="ECO:0000313" key="1">
    <source>
        <dbReference type="EMBL" id="ETO01753.1"/>
    </source>
</evidence>
<gene>
    <name evidence="1" type="ORF">RFI_35688</name>
</gene>
<keyword evidence="2" id="KW-1185">Reference proteome</keyword>
<dbReference type="Proteomes" id="UP000023152">
    <property type="component" value="Unassembled WGS sequence"/>
</dbReference>
<reference evidence="1 2" key="1">
    <citation type="journal article" date="2013" name="Curr. Biol.">
        <title>The Genome of the Foraminiferan Reticulomyxa filosa.</title>
        <authorList>
            <person name="Glockner G."/>
            <person name="Hulsmann N."/>
            <person name="Schleicher M."/>
            <person name="Noegel A.A."/>
            <person name="Eichinger L."/>
            <person name="Gallinger C."/>
            <person name="Pawlowski J."/>
            <person name="Sierra R."/>
            <person name="Euteneuer U."/>
            <person name="Pillet L."/>
            <person name="Moustafa A."/>
            <person name="Platzer M."/>
            <person name="Groth M."/>
            <person name="Szafranski K."/>
            <person name="Schliwa M."/>
        </authorList>
    </citation>
    <scope>NUCLEOTIDE SEQUENCE [LARGE SCALE GENOMIC DNA]</scope>
</reference>
<organism evidence="1 2">
    <name type="scientific">Reticulomyxa filosa</name>
    <dbReference type="NCBI Taxonomy" id="46433"/>
    <lineage>
        <taxon>Eukaryota</taxon>
        <taxon>Sar</taxon>
        <taxon>Rhizaria</taxon>
        <taxon>Retaria</taxon>
        <taxon>Foraminifera</taxon>
        <taxon>Monothalamids</taxon>
        <taxon>Reticulomyxidae</taxon>
        <taxon>Reticulomyxa</taxon>
    </lineage>
</organism>
<evidence type="ECO:0000313" key="2">
    <source>
        <dbReference type="Proteomes" id="UP000023152"/>
    </source>
</evidence>
<dbReference type="EMBL" id="ASPP01037485">
    <property type="protein sequence ID" value="ETO01753.1"/>
    <property type="molecule type" value="Genomic_DNA"/>
</dbReference>
<sequence>MKISNVLLLFRNRKLTAQIYQFTVFLIFCPKIFTFTNSNINKKIVFLSRFEKQLISYRDPLSKNFEKYIRYAECMLTTHFGTKYLTEVFYGYCDDTMSSALLYLGIQKTMKTKETKDDEEKEQTQATNITLDNVQFDLEELKLQLLDLFFLLCRPEAVTKIRINADTQMYSLETAVKTQQKNAKNQMVMAITNDMEHNIPIEWLHYTKKISSFTKVVQFEKMIKDFFSDKISDGILILQYRYTPKSEDQLEQIIHILQFEHYLFYNATNNNEEKLIVLLIHANTESPFPLIFRQLKKINNFFC</sequence>
<protein>
    <submittedName>
        <fullName evidence="1">Uncharacterized protein</fullName>
    </submittedName>
</protein>
<comment type="caution">
    <text evidence="1">The sequence shown here is derived from an EMBL/GenBank/DDBJ whole genome shotgun (WGS) entry which is preliminary data.</text>
</comment>
<dbReference type="AlphaFoldDB" id="X6LIG2"/>
<name>X6LIG2_RETFI</name>
<proteinExistence type="predicted"/>
<accession>X6LIG2</accession>